<gene>
    <name evidence="2" type="ORF">CSP5_1605</name>
</gene>
<protein>
    <submittedName>
        <fullName evidence="2">Uncharacterized protein</fullName>
    </submittedName>
</protein>
<name>A0A1N5W0J3_9ARCH</name>
<dbReference type="AlphaFoldDB" id="A0A1N5W0J3"/>
<feature type="region of interest" description="Disordered" evidence="1">
    <location>
        <begin position="1"/>
        <end position="56"/>
    </location>
</feature>
<dbReference type="RefSeq" id="WP_148690034.1">
    <property type="nucleotide sequence ID" value="NZ_LT671858.1"/>
</dbReference>
<organism evidence="2 3">
    <name type="scientific">Cuniculiplasma divulgatum</name>
    <dbReference type="NCBI Taxonomy" id="1673428"/>
    <lineage>
        <taxon>Archaea</taxon>
        <taxon>Methanobacteriati</taxon>
        <taxon>Thermoplasmatota</taxon>
        <taxon>Thermoplasmata</taxon>
        <taxon>Thermoplasmatales</taxon>
        <taxon>Cuniculiplasmataceae</taxon>
        <taxon>Cuniculiplasma</taxon>
    </lineage>
</organism>
<evidence type="ECO:0000313" key="2">
    <source>
        <dbReference type="EMBL" id="SIM78822.1"/>
    </source>
</evidence>
<dbReference type="EMBL" id="LT671858">
    <property type="protein sequence ID" value="SIM78822.1"/>
    <property type="molecule type" value="Genomic_DNA"/>
</dbReference>
<evidence type="ECO:0000256" key="1">
    <source>
        <dbReference type="SAM" id="MobiDB-lite"/>
    </source>
</evidence>
<accession>A0A1N5W0J3</accession>
<evidence type="ECO:0000313" key="3">
    <source>
        <dbReference type="Proteomes" id="UP000195607"/>
    </source>
</evidence>
<dbReference type="GeneID" id="41588846"/>
<dbReference type="Proteomes" id="UP000195607">
    <property type="component" value="Chromosome I"/>
</dbReference>
<sequence length="312" mass="34430">MDEDRKKKLREMVAGGKMSEDMFNEIMSRWEENGSEKEERRDEKAQEESKTERSKKIRISGSGMIQSVYAEETSVSGSLTVDGSIDSIFFHVSGSCRVEKDVISSDTIHSSGSMHIGGNVRGNKIESSGSLQIAGNMEACELESSGSISAESVICDEFESSGSAKISKLLRAKNIENSGKTKAESIECTMLKSSGLVEVRTVTGDEIYISGRINADSISSRRFEMKIYNSTSHVVKLQSDIVEIRLQKKRFLSGEAKIDEIICNRAFLESTNSKYVKGDDIIIEAGCNIDYVEAKSLKISDEAKVKEKKIIP</sequence>
<reference evidence="2 3" key="1">
    <citation type="submission" date="2016-04" db="EMBL/GenBank/DDBJ databases">
        <authorList>
            <person name="Evans L.H."/>
            <person name="Alamgir A."/>
            <person name="Owens N."/>
            <person name="Weber N.D."/>
            <person name="Virtaneva K."/>
            <person name="Barbian K."/>
            <person name="Babar A."/>
            <person name="Rosenke K."/>
        </authorList>
    </citation>
    <scope>NUCLEOTIDE SEQUENCE [LARGE SCALE GENOMIC DNA]</scope>
    <source>
        <strain evidence="3">S5(T) (JCM 30642 \VKM B-2941)</strain>
    </source>
</reference>
<proteinExistence type="predicted"/>
<feature type="compositionally biased region" description="Basic and acidic residues" evidence="1">
    <location>
        <begin position="28"/>
        <end position="54"/>
    </location>
</feature>